<comment type="subcellular location">
    <subcellularLocation>
        <location evidence="1">Cell membrane</location>
        <topology evidence="1">Multi-pass membrane protein</topology>
    </subcellularLocation>
</comment>
<reference evidence="9" key="1">
    <citation type="journal article" date="2021" name="PeerJ">
        <title>Extensive microbial diversity within the chicken gut microbiome revealed by metagenomics and culture.</title>
        <authorList>
            <person name="Gilroy R."/>
            <person name="Ravi A."/>
            <person name="Getino M."/>
            <person name="Pursley I."/>
            <person name="Horton D.L."/>
            <person name="Alikhan N.F."/>
            <person name="Baker D."/>
            <person name="Gharbi K."/>
            <person name="Hall N."/>
            <person name="Watson M."/>
            <person name="Adriaenssens E.M."/>
            <person name="Foster-Nyarko E."/>
            <person name="Jarju S."/>
            <person name="Secka A."/>
            <person name="Antonio M."/>
            <person name="Oren A."/>
            <person name="Chaudhuri R.R."/>
            <person name="La Ragione R."/>
            <person name="Hildebrand F."/>
            <person name="Pallen M.J."/>
        </authorList>
    </citation>
    <scope>NUCLEOTIDE SEQUENCE</scope>
    <source>
        <strain evidence="9">1277</strain>
    </source>
</reference>
<dbReference type="PANTHER" id="PTHR30252">
    <property type="entry name" value="INNER MEMBRANE PEPTIDE TRANSPORTER"/>
    <property type="match status" value="1"/>
</dbReference>
<evidence type="ECO:0000256" key="3">
    <source>
        <dbReference type="ARBA" id="ARBA00022475"/>
    </source>
</evidence>
<name>A0A921MZU0_9FIRM</name>
<reference evidence="9" key="2">
    <citation type="submission" date="2021-09" db="EMBL/GenBank/DDBJ databases">
        <authorList>
            <person name="Gilroy R."/>
        </authorList>
    </citation>
    <scope>NUCLEOTIDE SEQUENCE</scope>
    <source>
        <strain evidence="9">1277</strain>
    </source>
</reference>
<dbReference type="Pfam" id="PF02554">
    <property type="entry name" value="CstA"/>
    <property type="match status" value="1"/>
</dbReference>
<accession>A0A921MZU0</accession>
<dbReference type="EMBL" id="DYUB01000062">
    <property type="protein sequence ID" value="HJG95795.1"/>
    <property type="molecule type" value="Genomic_DNA"/>
</dbReference>
<feature type="transmembrane region" description="Helical" evidence="7">
    <location>
        <begin position="50"/>
        <end position="71"/>
    </location>
</feature>
<keyword evidence="4 7" id="KW-0812">Transmembrane</keyword>
<dbReference type="InterPro" id="IPR051605">
    <property type="entry name" value="CstA"/>
</dbReference>
<dbReference type="Proteomes" id="UP000776700">
    <property type="component" value="Unassembled WGS sequence"/>
</dbReference>
<keyword evidence="5 7" id="KW-1133">Transmembrane helix</keyword>
<dbReference type="PANTHER" id="PTHR30252:SF4">
    <property type="entry name" value="CARBON STARVATION"/>
    <property type="match status" value="1"/>
</dbReference>
<evidence type="ECO:0000256" key="6">
    <source>
        <dbReference type="ARBA" id="ARBA00023136"/>
    </source>
</evidence>
<dbReference type="AlphaFoldDB" id="A0A921MZU0"/>
<evidence type="ECO:0000256" key="5">
    <source>
        <dbReference type="ARBA" id="ARBA00022989"/>
    </source>
</evidence>
<feature type="domain" description="CstA N-terminal" evidence="8">
    <location>
        <begin position="4"/>
        <end position="72"/>
    </location>
</feature>
<organism evidence="9 10">
    <name type="scientific">Romboutsia timonensis</name>
    <dbReference type="NCBI Taxonomy" id="1776391"/>
    <lineage>
        <taxon>Bacteria</taxon>
        <taxon>Bacillati</taxon>
        <taxon>Bacillota</taxon>
        <taxon>Clostridia</taxon>
        <taxon>Peptostreptococcales</taxon>
        <taxon>Peptostreptococcaceae</taxon>
        <taxon>Romboutsia</taxon>
    </lineage>
</organism>
<keyword evidence="3" id="KW-1003">Cell membrane</keyword>
<dbReference type="GO" id="GO:0009267">
    <property type="term" value="P:cellular response to starvation"/>
    <property type="evidence" value="ECO:0007669"/>
    <property type="project" value="InterPro"/>
</dbReference>
<gene>
    <name evidence="9" type="ORF">K8V90_01680</name>
</gene>
<keyword evidence="6 7" id="KW-0472">Membrane</keyword>
<proteinExistence type="inferred from homology"/>
<evidence type="ECO:0000313" key="9">
    <source>
        <dbReference type="EMBL" id="HJG95795.1"/>
    </source>
</evidence>
<feature type="non-terminal residue" evidence="9">
    <location>
        <position position="72"/>
    </location>
</feature>
<comment type="caution">
    <text evidence="9">The sequence shown here is derived from an EMBL/GenBank/DDBJ whole genome shotgun (WGS) entry which is preliminary data.</text>
</comment>
<evidence type="ECO:0000256" key="1">
    <source>
        <dbReference type="ARBA" id="ARBA00004651"/>
    </source>
</evidence>
<evidence type="ECO:0000256" key="4">
    <source>
        <dbReference type="ARBA" id="ARBA00022692"/>
    </source>
</evidence>
<protein>
    <submittedName>
        <fullName evidence="9">Carbon starvation protein A</fullName>
    </submittedName>
</protein>
<evidence type="ECO:0000256" key="7">
    <source>
        <dbReference type="SAM" id="Phobius"/>
    </source>
</evidence>
<sequence>MITFISCLAILIIGYFVYGTYVDKNAKLSDDNQTPAVRLEDGVDYMPMPWYKVFLIQFLNIAGTGPIFGAIM</sequence>
<dbReference type="InterPro" id="IPR003706">
    <property type="entry name" value="CstA_N"/>
</dbReference>
<evidence type="ECO:0000313" key="10">
    <source>
        <dbReference type="Proteomes" id="UP000776700"/>
    </source>
</evidence>
<comment type="similarity">
    <text evidence="2">Belongs to the peptide transporter carbon starvation (CstA) (TC 2.A.114) family.</text>
</comment>
<dbReference type="GO" id="GO:0005886">
    <property type="term" value="C:plasma membrane"/>
    <property type="evidence" value="ECO:0007669"/>
    <property type="project" value="UniProtKB-SubCell"/>
</dbReference>
<evidence type="ECO:0000256" key="2">
    <source>
        <dbReference type="ARBA" id="ARBA00007755"/>
    </source>
</evidence>
<evidence type="ECO:0000259" key="8">
    <source>
        <dbReference type="Pfam" id="PF02554"/>
    </source>
</evidence>